<organism evidence="1">
    <name type="scientific">uncultured Microcoleus sp</name>
    <dbReference type="NCBI Taxonomy" id="259945"/>
    <lineage>
        <taxon>Bacteria</taxon>
        <taxon>Bacillati</taxon>
        <taxon>Cyanobacteriota</taxon>
        <taxon>Cyanophyceae</taxon>
        <taxon>Oscillatoriophycideae</taxon>
        <taxon>Oscillatoriales</taxon>
        <taxon>Microcoleaceae</taxon>
        <taxon>Microcoleus</taxon>
        <taxon>environmental samples</taxon>
    </lineage>
</organism>
<reference evidence="1" key="1">
    <citation type="submission" date="2020-02" db="EMBL/GenBank/DDBJ databases">
        <authorList>
            <person name="Meier V. D."/>
        </authorList>
    </citation>
    <scope>NUCLEOTIDE SEQUENCE</scope>
    <source>
        <strain evidence="1">AVDCRST_MAG84</strain>
    </source>
</reference>
<proteinExistence type="predicted"/>
<dbReference type="EMBL" id="CADCTZ010001797">
    <property type="protein sequence ID" value="CAA9418796.1"/>
    <property type="molecule type" value="Genomic_DNA"/>
</dbReference>
<gene>
    <name evidence="1" type="ORF">AVDCRST_MAG84-7021</name>
</gene>
<accession>A0A6J4PKQ2</accession>
<dbReference type="AlphaFoldDB" id="A0A6J4PKQ2"/>
<name>A0A6J4PKQ2_9CYAN</name>
<sequence length="40" mass="4571">MARVKSIGRRQKPGFSLKSVVDRQGFRFKNPVSLLPVRQS</sequence>
<evidence type="ECO:0000313" key="1">
    <source>
        <dbReference type="EMBL" id="CAA9418796.1"/>
    </source>
</evidence>
<protein>
    <submittedName>
        <fullName evidence="1">Uncharacterized protein</fullName>
    </submittedName>
</protein>